<dbReference type="AlphaFoldDB" id="A0A8H7VN36"/>
<feature type="compositionally biased region" description="Low complexity" evidence="1">
    <location>
        <begin position="15"/>
        <end position="29"/>
    </location>
</feature>
<keyword evidence="3" id="KW-1185">Reference proteome</keyword>
<dbReference type="OrthoDB" id="2255243at2759"/>
<sequence length="219" mass="24635">MTFDRHAQHPYNYGQPYQPSQQQQTTQHPQQPPYSPPQDQQQQQQQQQPYLGAPLPWPPPSSGSGLVGTDINTYGQLIPSISSPTATTATTSTPTTNNTIPGTSSSTTTTCNTQQQEQIEVTKSTQEDPNKQYHPEWGVLREQDFHPLALKHQRDLENHFQNGTRIADFYFWQANLGGYCMADMNQNIVVSSEGVFVLVRRMVEGAPHPGRKKKKRGMD</sequence>
<evidence type="ECO:0000313" key="2">
    <source>
        <dbReference type="EMBL" id="KAG2225037.1"/>
    </source>
</evidence>
<name>A0A8H7VN36_9FUNG</name>
<organism evidence="2 3">
    <name type="scientific">Circinella minor</name>
    <dbReference type="NCBI Taxonomy" id="1195481"/>
    <lineage>
        <taxon>Eukaryota</taxon>
        <taxon>Fungi</taxon>
        <taxon>Fungi incertae sedis</taxon>
        <taxon>Mucoromycota</taxon>
        <taxon>Mucoromycotina</taxon>
        <taxon>Mucoromycetes</taxon>
        <taxon>Mucorales</taxon>
        <taxon>Lichtheimiaceae</taxon>
        <taxon>Circinella</taxon>
    </lineage>
</organism>
<dbReference type="EMBL" id="JAEPRB010000033">
    <property type="protein sequence ID" value="KAG2225037.1"/>
    <property type="molecule type" value="Genomic_DNA"/>
</dbReference>
<evidence type="ECO:0000313" key="3">
    <source>
        <dbReference type="Proteomes" id="UP000646827"/>
    </source>
</evidence>
<feature type="region of interest" description="Disordered" evidence="1">
    <location>
        <begin position="1"/>
        <end position="110"/>
    </location>
</feature>
<evidence type="ECO:0000256" key="1">
    <source>
        <dbReference type="SAM" id="MobiDB-lite"/>
    </source>
</evidence>
<feature type="compositionally biased region" description="Low complexity" evidence="1">
    <location>
        <begin position="37"/>
        <end position="54"/>
    </location>
</feature>
<gene>
    <name evidence="2" type="ORF">INT45_003237</name>
</gene>
<accession>A0A8H7VN36</accession>
<reference evidence="2 3" key="1">
    <citation type="submission" date="2020-12" db="EMBL/GenBank/DDBJ databases">
        <title>Metabolic potential, ecology and presence of endohyphal bacteria is reflected in genomic diversity of Mucoromycotina.</title>
        <authorList>
            <person name="Muszewska A."/>
            <person name="Okrasinska A."/>
            <person name="Steczkiewicz K."/>
            <person name="Drgas O."/>
            <person name="Orlowska M."/>
            <person name="Perlinska-Lenart U."/>
            <person name="Aleksandrzak-Piekarczyk T."/>
            <person name="Szatraj K."/>
            <person name="Zielenkiewicz U."/>
            <person name="Pilsyk S."/>
            <person name="Malc E."/>
            <person name="Mieczkowski P."/>
            <person name="Kruszewska J.S."/>
            <person name="Biernat P."/>
            <person name="Pawlowska J."/>
        </authorList>
    </citation>
    <scope>NUCLEOTIDE SEQUENCE [LARGE SCALE GENOMIC DNA]</scope>
    <source>
        <strain evidence="2 3">CBS 142.35</strain>
    </source>
</reference>
<protein>
    <submittedName>
        <fullName evidence="2">Uncharacterized protein</fullName>
    </submittedName>
</protein>
<dbReference type="Proteomes" id="UP000646827">
    <property type="component" value="Unassembled WGS sequence"/>
</dbReference>
<comment type="caution">
    <text evidence="2">The sequence shown here is derived from an EMBL/GenBank/DDBJ whole genome shotgun (WGS) entry which is preliminary data.</text>
</comment>
<feature type="compositionally biased region" description="Low complexity" evidence="1">
    <location>
        <begin position="79"/>
        <end position="110"/>
    </location>
</feature>
<proteinExistence type="predicted"/>